<sequence length="309" mass="33288">MVGTPQTAADAGRGAGSPDPATEAFLTHRNLLFTVAYELLGSAADAEDVLQETWLRWAGVDLGAVRDQRAYLVRIATRQALTRLRALGRRRESYVGPWLPEPLLTAPDVADDVALADSVSMAMLLVLETLGPTERAVFVLREVFDLGYDEIAEAVDKSPATVRQIAHRARAHVAARRPRRVVSAAETRTVLDAFRRAVETGDLQRLLDLLAPDVVLLGDGGGVKQAVLRPVVGADKVARLLAGGWGRVPGVTSLLPTQVNGSPALVIRLDGELDTVLAVHVDDGRIGGLYAVRNPEKLSHMARETRLSR</sequence>
<evidence type="ECO:0000256" key="6">
    <source>
        <dbReference type="SAM" id="MobiDB-lite"/>
    </source>
</evidence>
<evidence type="ECO:0000259" key="7">
    <source>
        <dbReference type="Pfam" id="PF04542"/>
    </source>
</evidence>
<dbReference type="InterPro" id="IPR032710">
    <property type="entry name" value="NTF2-like_dom_sf"/>
</dbReference>
<dbReference type="NCBIfam" id="NF007214">
    <property type="entry name" value="PRK09636.1"/>
    <property type="match status" value="1"/>
</dbReference>
<name>A0A0D0V1A7_9ACTN</name>
<dbReference type="OrthoDB" id="6689546at2"/>
<comment type="similarity">
    <text evidence="1">Belongs to the sigma-70 factor family. ECF subfamily.</text>
</comment>
<dbReference type="InterPro" id="IPR014284">
    <property type="entry name" value="RNA_pol_sigma-70_dom"/>
</dbReference>
<dbReference type="GO" id="GO:0016987">
    <property type="term" value="F:sigma factor activity"/>
    <property type="evidence" value="ECO:0007669"/>
    <property type="project" value="UniProtKB-KW"/>
</dbReference>
<comment type="caution">
    <text evidence="9">The sequence shown here is derived from an EMBL/GenBank/DDBJ whole genome shotgun (WGS) entry which is preliminary data.</text>
</comment>
<comment type="subunit">
    <text evidence="2">Interacts transiently with the RNA polymerase catalytic core formed by RpoA, RpoB, RpoC and RpoZ (2 alpha, 1 beta, 1 beta' and 1 omega subunit) to form the RNA polymerase holoenzyme that can initiate transcription.</text>
</comment>
<dbReference type="GeneID" id="301303355"/>
<feature type="domain" description="RNA polymerase sigma-70 region 2" evidence="7">
    <location>
        <begin position="26"/>
        <end position="89"/>
    </location>
</feature>
<dbReference type="InterPro" id="IPR052704">
    <property type="entry name" value="ECF_Sigma-70_Domain"/>
</dbReference>
<evidence type="ECO:0000256" key="1">
    <source>
        <dbReference type="ARBA" id="ARBA00010641"/>
    </source>
</evidence>
<dbReference type="InterPro" id="IPR014303">
    <property type="entry name" value="RNA_pol_sigma-70_ECF"/>
</dbReference>
<evidence type="ECO:0000313" key="9">
    <source>
        <dbReference type="EMBL" id="KIR64797.1"/>
    </source>
</evidence>
<evidence type="ECO:0000259" key="8">
    <source>
        <dbReference type="Pfam" id="PF08281"/>
    </source>
</evidence>
<dbReference type="InterPro" id="IPR013325">
    <property type="entry name" value="RNA_pol_sigma_r2"/>
</dbReference>
<keyword evidence="4" id="KW-0731">Sigma factor</keyword>
<dbReference type="InterPro" id="IPR013324">
    <property type="entry name" value="RNA_pol_sigma_r3/r4-like"/>
</dbReference>
<keyword evidence="3" id="KW-0805">Transcription regulation</keyword>
<dbReference type="GO" id="GO:0003677">
    <property type="term" value="F:DNA binding"/>
    <property type="evidence" value="ECO:0007669"/>
    <property type="project" value="InterPro"/>
</dbReference>
<feature type="domain" description="RNA polymerase sigma factor 70 region 4 type 2" evidence="8">
    <location>
        <begin position="121"/>
        <end position="172"/>
    </location>
</feature>
<dbReference type="PANTHER" id="PTHR30173">
    <property type="entry name" value="SIGMA 19 FACTOR"/>
    <property type="match status" value="1"/>
</dbReference>
<dbReference type="Gene3D" id="3.10.450.50">
    <property type="match status" value="1"/>
</dbReference>
<dbReference type="Gene3D" id="1.10.10.10">
    <property type="entry name" value="Winged helix-like DNA-binding domain superfamily/Winged helix DNA-binding domain"/>
    <property type="match status" value="1"/>
</dbReference>
<dbReference type="SUPFAM" id="SSF88946">
    <property type="entry name" value="Sigma2 domain of RNA polymerase sigma factors"/>
    <property type="match status" value="1"/>
</dbReference>
<dbReference type="InterPro" id="IPR036388">
    <property type="entry name" value="WH-like_DNA-bd_sf"/>
</dbReference>
<reference evidence="9 10" key="1">
    <citation type="submission" date="2015-01" db="EMBL/GenBank/DDBJ databases">
        <title>Sequencing and annotation of Micromonospora carbonacea strain JXNU-1 genome.</title>
        <authorList>
            <person name="Long Z."/>
            <person name="Huang Y."/>
            <person name="Jiang Y."/>
        </authorList>
    </citation>
    <scope>NUCLEOTIDE SEQUENCE [LARGE SCALE GENOMIC DNA]</scope>
    <source>
        <strain evidence="9 10">JXNU-1</strain>
    </source>
</reference>
<gene>
    <name evidence="9" type="ORF">TK50_04135</name>
</gene>
<keyword evidence="10" id="KW-1185">Reference proteome</keyword>
<dbReference type="AlphaFoldDB" id="A0A0D0V1A7"/>
<evidence type="ECO:0000256" key="5">
    <source>
        <dbReference type="ARBA" id="ARBA00023163"/>
    </source>
</evidence>
<dbReference type="Gene3D" id="1.10.1740.10">
    <property type="match status" value="1"/>
</dbReference>
<evidence type="ECO:0000256" key="3">
    <source>
        <dbReference type="ARBA" id="ARBA00023015"/>
    </source>
</evidence>
<dbReference type="PATRIC" id="fig|47853.6.peg.887"/>
<protein>
    <submittedName>
        <fullName evidence="9">RNA polymerase sigma24 factor</fullName>
    </submittedName>
</protein>
<dbReference type="GO" id="GO:0006352">
    <property type="term" value="P:DNA-templated transcription initiation"/>
    <property type="evidence" value="ECO:0007669"/>
    <property type="project" value="InterPro"/>
</dbReference>
<dbReference type="InterPro" id="IPR013249">
    <property type="entry name" value="RNA_pol_sigma70_r4_t2"/>
</dbReference>
<dbReference type="NCBIfam" id="TIGR02957">
    <property type="entry name" value="SigX4"/>
    <property type="match status" value="1"/>
</dbReference>
<organism evidence="9 10">
    <name type="scientific">Micromonospora haikouensis</name>
    <dbReference type="NCBI Taxonomy" id="686309"/>
    <lineage>
        <taxon>Bacteria</taxon>
        <taxon>Bacillati</taxon>
        <taxon>Actinomycetota</taxon>
        <taxon>Actinomycetes</taxon>
        <taxon>Micromonosporales</taxon>
        <taxon>Micromonosporaceae</taxon>
        <taxon>Micromonospora</taxon>
    </lineage>
</organism>
<dbReference type="EMBL" id="JXSX01000001">
    <property type="protein sequence ID" value="KIR64797.1"/>
    <property type="molecule type" value="Genomic_DNA"/>
</dbReference>
<evidence type="ECO:0000256" key="4">
    <source>
        <dbReference type="ARBA" id="ARBA00023082"/>
    </source>
</evidence>
<evidence type="ECO:0000313" key="10">
    <source>
        <dbReference type="Proteomes" id="UP000032254"/>
    </source>
</evidence>
<dbReference type="Proteomes" id="UP000032254">
    <property type="component" value="Unassembled WGS sequence"/>
</dbReference>
<accession>A0A0D0V1A7</accession>
<dbReference type="SUPFAM" id="SSF54427">
    <property type="entry name" value="NTF2-like"/>
    <property type="match status" value="1"/>
</dbReference>
<dbReference type="SUPFAM" id="SSF88659">
    <property type="entry name" value="Sigma3 and sigma4 domains of RNA polymerase sigma factors"/>
    <property type="match status" value="1"/>
</dbReference>
<dbReference type="InterPro" id="IPR007627">
    <property type="entry name" value="RNA_pol_sigma70_r2"/>
</dbReference>
<keyword evidence="5" id="KW-0804">Transcription</keyword>
<proteinExistence type="inferred from homology"/>
<feature type="region of interest" description="Disordered" evidence="6">
    <location>
        <begin position="1"/>
        <end position="20"/>
    </location>
</feature>
<dbReference type="NCBIfam" id="TIGR02937">
    <property type="entry name" value="sigma70-ECF"/>
    <property type="match status" value="1"/>
</dbReference>
<dbReference type="Pfam" id="PF04542">
    <property type="entry name" value="Sigma70_r2"/>
    <property type="match status" value="1"/>
</dbReference>
<dbReference type="PANTHER" id="PTHR30173:SF36">
    <property type="entry name" value="ECF RNA POLYMERASE SIGMA FACTOR SIGJ"/>
    <property type="match status" value="1"/>
</dbReference>
<dbReference type="Pfam" id="PF08281">
    <property type="entry name" value="Sigma70_r4_2"/>
    <property type="match status" value="1"/>
</dbReference>
<evidence type="ECO:0000256" key="2">
    <source>
        <dbReference type="ARBA" id="ARBA00011344"/>
    </source>
</evidence>
<dbReference type="RefSeq" id="WP_043961545.1">
    <property type="nucleotide sequence ID" value="NZ_JXSX01000001.1"/>
</dbReference>